<comment type="caution">
    <text evidence="2">The sequence shown here is derived from an EMBL/GenBank/DDBJ whole genome shotgun (WGS) entry which is preliminary data.</text>
</comment>
<feature type="region of interest" description="Disordered" evidence="1">
    <location>
        <begin position="1"/>
        <end position="30"/>
    </location>
</feature>
<reference evidence="2" key="1">
    <citation type="submission" date="2018-11" db="EMBL/GenBank/DDBJ databases">
        <authorList>
            <consortium name="Pathogen Informatics"/>
        </authorList>
    </citation>
    <scope>NUCLEOTIDE SEQUENCE</scope>
</reference>
<dbReference type="AlphaFoldDB" id="A0A3S5B534"/>
<name>A0A3S5B534_9PLAT</name>
<feature type="compositionally biased region" description="Polar residues" evidence="1">
    <location>
        <begin position="11"/>
        <end position="25"/>
    </location>
</feature>
<keyword evidence="3" id="KW-1185">Reference proteome</keyword>
<sequence length="111" mass="11655">MASPSAFPEKINSTSGPNQAAFSSPASPPIVSYPSSRSLSPISSLVRAARKPVFQDPLKGPEHEPTALALNSSSTAVQTIRDGLVRLKGKLGKSLPLISIILLFGLMESKL</sequence>
<dbReference type="EMBL" id="CAAALY010246485">
    <property type="protein sequence ID" value="VEL33825.1"/>
    <property type="molecule type" value="Genomic_DNA"/>
</dbReference>
<evidence type="ECO:0000313" key="2">
    <source>
        <dbReference type="EMBL" id="VEL33825.1"/>
    </source>
</evidence>
<evidence type="ECO:0000313" key="3">
    <source>
        <dbReference type="Proteomes" id="UP000784294"/>
    </source>
</evidence>
<evidence type="ECO:0000256" key="1">
    <source>
        <dbReference type="SAM" id="MobiDB-lite"/>
    </source>
</evidence>
<protein>
    <submittedName>
        <fullName evidence="2">Uncharacterized protein</fullName>
    </submittedName>
</protein>
<gene>
    <name evidence="2" type="ORF">PXEA_LOCUS27265</name>
</gene>
<organism evidence="2 3">
    <name type="scientific">Protopolystoma xenopodis</name>
    <dbReference type="NCBI Taxonomy" id="117903"/>
    <lineage>
        <taxon>Eukaryota</taxon>
        <taxon>Metazoa</taxon>
        <taxon>Spiralia</taxon>
        <taxon>Lophotrochozoa</taxon>
        <taxon>Platyhelminthes</taxon>
        <taxon>Monogenea</taxon>
        <taxon>Polyopisthocotylea</taxon>
        <taxon>Polystomatidea</taxon>
        <taxon>Polystomatidae</taxon>
        <taxon>Protopolystoma</taxon>
    </lineage>
</organism>
<accession>A0A3S5B534</accession>
<proteinExistence type="predicted"/>
<dbReference type="Proteomes" id="UP000784294">
    <property type="component" value="Unassembled WGS sequence"/>
</dbReference>